<evidence type="ECO:0000313" key="3">
    <source>
        <dbReference type="EMBL" id="QOS66891.1"/>
    </source>
</evidence>
<evidence type="ECO:0008006" key="5">
    <source>
        <dbReference type="Google" id="ProtNLM"/>
    </source>
</evidence>
<dbReference type="KEGG" id="egd:GS424_010015"/>
<feature type="chain" id="PRO_5038929017" description="DUF916 domain-containing protein" evidence="2">
    <location>
        <begin position="26"/>
        <end position="381"/>
    </location>
</feature>
<accession>A0A6L7ISA3</accession>
<reference evidence="3 4" key="1">
    <citation type="submission" date="2020-10" db="EMBL/GenBank/DDBJ databases">
        <title>Eggerthella sp. nov., isolated from human feces.</title>
        <authorList>
            <person name="Yajun G."/>
        </authorList>
    </citation>
    <scope>NUCLEOTIDE SEQUENCE [LARGE SCALE GENOMIC DNA]</scope>
    <source>
        <strain evidence="3 4">HF-1101</strain>
    </source>
</reference>
<sequence length="381" mass="38540">MLRTARRAAATALLAALAACCLALACPAAPARAEGGGASVELYEGAPSANERFSVAGMLPGDAESRDFAVKVAHAEPLDVRFAVEVVSDERGLADVLNVRLEDAAGAVVYDGPASALSREPAALRVDDGAGETVLACRVTVSLSASAGNEFQGAHAQVDLHWSVDASDEGKLAPLAKTGDALGAALGALALLCVAAAAALAARRLRGRRRQALRLVAAAALASLVVALAWALLSPRASVRGNVFDTGTVSIDLNGGAPAFSERSARLEPGRAVTEELVVANTGTAAARYCLYLENLQGDAADAVEFTVLLGDAVLFSGDAAQLERRGSCASPTILEPGQAETLAVSVRLREGAGDDRQGGGVGFDLCADAVQVANVGGGGF</sequence>
<evidence type="ECO:0000256" key="2">
    <source>
        <dbReference type="SAM" id="SignalP"/>
    </source>
</evidence>
<proteinExistence type="predicted"/>
<dbReference type="AlphaFoldDB" id="A0A6L7ISA3"/>
<keyword evidence="1" id="KW-0812">Transmembrane</keyword>
<dbReference type="RefSeq" id="WP_160942330.1">
    <property type="nucleotide sequence ID" value="NZ_CP063310.1"/>
</dbReference>
<feature type="transmembrane region" description="Helical" evidence="1">
    <location>
        <begin position="181"/>
        <end position="200"/>
    </location>
</feature>
<feature type="transmembrane region" description="Helical" evidence="1">
    <location>
        <begin position="212"/>
        <end position="233"/>
    </location>
</feature>
<dbReference type="EMBL" id="CP063310">
    <property type="protein sequence ID" value="QOS66891.1"/>
    <property type="molecule type" value="Genomic_DNA"/>
</dbReference>
<dbReference type="PROSITE" id="PS51257">
    <property type="entry name" value="PROKAR_LIPOPROTEIN"/>
    <property type="match status" value="1"/>
</dbReference>
<evidence type="ECO:0000256" key="1">
    <source>
        <dbReference type="SAM" id="Phobius"/>
    </source>
</evidence>
<protein>
    <recommendedName>
        <fullName evidence="5">DUF916 domain-containing protein</fullName>
    </recommendedName>
</protein>
<gene>
    <name evidence="3" type="ORF">GS424_010015</name>
</gene>
<dbReference type="Proteomes" id="UP000478463">
    <property type="component" value="Chromosome"/>
</dbReference>
<keyword evidence="1" id="KW-0472">Membrane</keyword>
<organism evidence="3 4">
    <name type="scientific">Eggerthella guodeyinii</name>
    <dbReference type="NCBI Taxonomy" id="2690837"/>
    <lineage>
        <taxon>Bacteria</taxon>
        <taxon>Bacillati</taxon>
        <taxon>Actinomycetota</taxon>
        <taxon>Coriobacteriia</taxon>
        <taxon>Eggerthellales</taxon>
        <taxon>Eggerthellaceae</taxon>
        <taxon>Eggerthella</taxon>
    </lineage>
</organism>
<keyword evidence="1" id="KW-1133">Transmembrane helix</keyword>
<evidence type="ECO:0000313" key="4">
    <source>
        <dbReference type="Proteomes" id="UP000478463"/>
    </source>
</evidence>
<feature type="signal peptide" evidence="2">
    <location>
        <begin position="1"/>
        <end position="25"/>
    </location>
</feature>
<keyword evidence="2" id="KW-0732">Signal</keyword>
<name>A0A6L7ISA3_9ACTN</name>